<comment type="caution">
    <text evidence="1">The sequence shown here is derived from an EMBL/GenBank/DDBJ whole genome shotgun (WGS) entry which is preliminary data.</text>
</comment>
<organism evidence="1">
    <name type="scientific">marine sediment metagenome</name>
    <dbReference type="NCBI Taxonomy" id="412755"/>
    <lineage>
        <taxon>unclassified sequences</taxon>
        <taxon>metagenomes</taxon>
        <taxon>ecological metagenomes</taxon>
    </lineage>
</organism>
<evidence type="ECO:0000313" key="1">
    <source>
        <dbReference type="EMBL" id="KKL23201.1"/>
    </source>
</evidence>
<accession>A0A0F9DZW7</accession>
<sequence>MATLTQLIARVADRLSMVAGTGVQTYAEDLIAEMIQHKFDVLFEERYWPQFTGRATWTLDGTLGVVTVDLTDLVKRFEDIRVIFPTNSNRALTKLAGLTLNPETLSGTTPVSYEAIPTSAGNKIQKVFIIWPKESWPRQGMNTIPL</sequence>
<dbReference type="AlphaFoldDB" id="A0A0F9DZW7"/>
<name>A0A0F9DZW7_9ZZZZ</name>
<dbReference type="EMBL" id="LAZR01037063">
    <property type="protein sequence ID" value="KKL23201.1"/>
    <property type="molecule type" value="Genomic_DNA"/>
</dbReference>
<proteinExistence type="predicted"/>
<protein>
    <submittedName>
        <fullName evidence="1">Uncharacterized protein</fullName>
    </submittedName>
</protein>
<reference evidence="1" key="1">
    <citation type="journal article" date="2015" name="Nature">
        <title>Complex archaea that bridge the gap between prokaryotes and eukaryotes.</title>
        <authorList>
            <person name="Spang A."/>
            <person name="Saw J.H."/>
            <person name="Jorgensen S.L."/>
            <person name="Zaremba-Niedzwiedzka K."/>
            <person name="Martijn J."/>
            <person name="Lind A.E."/>
            <person name="van Eijk R."/>
            <person name="Schleper C."/>
            <person name="Guy L."/>
            <person name="Ettema T.J."/>
        </authorList>
    </citation>
    <scope>NUCLEOTIDE SEQUENCE</scope>
</reference>
<gene>
    <name evidence="1" type="ORF">LCGC14_2427780</name>
</gene>